<evidence type="ECO:0000259" key="2">
    <source>
        <dbReference type="PROSITE" id="PS50011"/>
    </source>
</evidence>
<dbReference type="PANTHER" id="PTHR24416:SF583">
    <property type="entry name" value="RECEPTOR PROTEIN-TYROSINE KINASE"/>
    <property type="match status" value="1"/>
</dbReference>
<dbReference type="Proteomes" id="UP001159405">
    <property type="component" value="Unassembled WGS sequence"/>
</dbReference>
<dbReference type="InterPro" id="IPR045860">
    <property type="entry name" value="Snake_toxin-like_sf"/>
</dbReference>
<reference evidence="3 4" key="1">
    <citation type="submission" date="2022-05" db="EMBL/GenBank/DDBJ databases">
        <authorList>
            <consortium name="Genoscope - CEA"/>
            <person name="William W."/>
        </authorList>
    </citation>
    <scope>NUCLEOTIDE SEQUENCE [LARGE SCALE GENOMIC DNA]</scope>
</reference>
<name>A0ABN8MVR0_9CNID</name>
<dbReference type="Gene3D" id="1.10.510.10">
    <property type="entry name" value="Transferase(Phosphotransferase) domain 1"/>
    <property type="match status" value="1"/>
</dbReference>
<gene>
    <name evidence="3" type="ORF">PLOB_00016212</name>
</gene>
<dbReference type="Pfam" id="PF07714">
    <property type="entry name" value="PK_Tyr_Ser-Thr"/>
    <property type="match status" value="1"/>
</dbReference>
<dbReference type="EMBL" id="CALNXK010000002">
    <property type="protein sequence ID" value="CAH3033991.1"/>
    <property type="molecule type" value="Genomic_DNA"/>
</dbReference>
<dbReference type="InterPro" id="IPR011009">
    <property type="entry name" value="Kinase-like_dom_sf"/>
</dbReference>
<evidence type="ECO:0000313" key="3">
    <source>
        <dbReference type="EMBL" id="CAH3033991.1"/>
    </source>
</evidence>
<dbReference type="PANTHER" id="PTHR24416">
    <property type="entry name" value="TYROSINE-PROTEIN KINASE RECEPTOR"/>
    <property type="match status" value="1"/>
</dbReference>
<dbReference type="InterPro" id="IPR050122">
    <property type="entry name" value="RTK"/>
</dbReference>
<dbReference type="PROSITE" id="PS00109">
    <property type="entry name" value="PROTEIN_KINASE_TYR"/>
    <property type="match status" value="1"/>
</dbReference>
<dbReference type="InterPro" id="IPR000719">
    <property type="entry name" value="Prot_kinase_dom"/>
</dbReference>
<evidence type="ECO:0000313" key="4">
    <source>
        <dbReference type="Proteomes" id="UP001159405"/>
    </source>
</evidence>
<dbReference type="InterPro" id="IPR001245">
    <property type="entry name" value="Ser-Thr/Tyr_kinase_cat_dom"/>
</dbReference>
<dbReference type="PROSITE" id="PS50011">
    <property type="entry name" value="PROTEIN_KINASE_DOM"/>
    <property type="match status" value="1"/>
</dbReference>
<sequence>MEEGDCTNDQRNYICEIPASTFTTSTVCYQYPSKNSSVPIRVNCSFPENLCFNYGDNTVKSEQVTIQGCISADQCRQFDDQHLHCCEGDLCNGIRIIEATKSPPQKATTVDKIIYLSLGVTFAILLLLIAVFVWCYRRTKKKTIERSVYSQFEIIPLDKWEILPEQINYEEELGRGAFGVVYKATYTKRIGMEVFDTKISEPTLLSTRTAPQVVAVKVLHDDPSDAQKEELTLEIEQMKLLGLHANIVSMVGCHTLKDQNFLVLEYVPSGDLLTWLRRKRNEQRNQVPTPKTNVKAHCKTKVNLGTDGSTVNNYQVQLGDDISHEFDGTQLRVSINRSIAYDDKEFLKDQGETRDQVGLEEKFKVTDRELLSSPQASTGTESQDAAMSLSIQNPDEGLTEDDNFSTQQLFSFAWQIAKGMNHLAENNLVHRDLAARNVLVGHGNQVKVSDFGLMRQIYEDVYSSRKSKKLPVKWMAPEALYQGVYTTKSDVWAYGVLLWEMSTLGGVPYPTLTNTELFRLLGTGYRMERPDMCSDEVYVSLQLSS</sequence>
<feature type="transmembrane region" description="Helical" evidence="1">
    <location>
        <begin position="113"/>
        <end position="136"/>
    </location>
</feature>
<dbReference type="SMART" id="SM00219">
    <property type="entry name" value="TyrKc"/>
    <property type="match status" value="1"/>
</dbReference>
<dbReference type="InterPro" id="IPR020635">
    <property type="entry name" value="Tyr_kinase_cat_dom"/>
</dbReference>
<keyword evidence="1" id="KW-1133">Transmembrane helix</keyword>
<dbReference type="CDD" id="cd00117">
    <property type="entry name" value="TFP"/>
    <property type="match status" value="1"/>
</dbReference>
<feature type="domain" description="Protein kinase" evidence="2">
    <location>
        <begin position="167"/>
        <end position="545"/>
    </location>
</feature>
<comment type="caution">
    <text evidence="3">The sequence shown here is derived from an EMBL/GenBank/DDBJ whole genome shotgun (WGS) entry which is preliminary data.</text>
</comment>
<dbReference type="SUPFAM" id="SSF56112">
    <property type="entry name" value="Protein kinase-like (PK-like)"/>
    <property type="match status" value="1"/>
</dbReference>
<dbReference type="SUPFAM" id="SSF57302">
    <property type="entry name" value="Snake toxin-like"/>
    <property type="match status" value="1"/>
</dbReference>
<evidence type="ECO:0000256" key="1">
    <source>
        <dbReference type="SAM" id="Phobius"/>
    </source>
</evidence>
<keyword evidence="1" id="KW-0472">Membrane</keyword>
<keyword evidence="4" id="KW-1185">Reference proteome</keyword>
<dbReference type="InterPro" id="IPR008266">
    <property type="entry name" value="Tyr_kinase_AS"/>
</dbReference>
<accession>A0ABN8MVR0</accession>
<proteinExistence type="predicted"/>
<dbReference type="Gene3D" id="3.30.200.20">
    <property type="entry name" value="Phosphorylase Kinase, domain 1"/>
    <property type="match status" value="1"/>
</dbReference>
<organism evidence="3 4">
    <name type="scientific">Porites lobata</name>
    <dbReference type="NCBI Taxonomy" id="104759"/>
    <lineage>
        <taxon>Eukaryota</taxon>
        <taxon>Metazoa</taxon>
        <taxon>Cnidaria</taxon>
        <taxon>Anthozoa</taxon>
        <taxon>Hexacorallia</taxon>
        <taxon>Scleractinia</taxon>
        <taxon>Fungiina</taxon>
        <taxon>Poritidae</taxon>
        <taxon>Porites</taxon>
    </lineage>
</organism>
<protein>
    <recommendedName>
        <fullName evidence="2">Protein kinase domain-containing protein</fullName>
    </recommendedName>
</protein>
<keyword evidence="1" id="KW-0812">Transmembrane</keyword>
<dbReference type="Gene3D" id="2.10.60.10">
    <property type="entry name" value="CD59"/>
    <property type="match status" value="1"/>
</dbReference>
<dbReference type="CDD" id="cd00192">
    <property type="entry name" value="PTKc"/>
    <property type="match status" value="1"/>
</dbReference>